<dbReference type="PROSITE" id="PS50206">
    <property type="entry name" value="RHODANESE_3"/>
    <property type="match status" value="1"/>
</dbReference>
<dbReference type="SMART" id="SM00450">
    <property type="entry name" value="RHOD"/>
    <property type="match status" value="1"/>
</dbReference>
<dbReference type="EMBL" id="OCPC01000001">
    <property type="protein sequence ID" value="SOE08632.1"/>
    <property type="molecule type" value="Genomic_DNA"/>
</dbReference>
<dbReference type="InterPro" id="IPR001763">
    <property type="entry name" value="Rhodanese-like_dom"/>
</dbReference>
<name>A0A286HLJ8_9HYPH</name>
<dbReference type="PANTHER" id="PTHR43031">
    <property type="entry name" value="FAD-DEPENDENT OXIDOREDUCTASE"/>
    <property type="match status" value="1"/>
</dbReference>
<sequence>MKTESLANGTLETWTPQEAADAFERDEIVLIDVRTPQEYSFERIEGALLAPMQAFQPAHMPGQSDKRIVFHCGSGARSKKVAEKYLAAGHDRVAHMEGGFGAWKEAGLSYTGTDMTSGAPKQMKNSG</sequence>
<dbReference type="Proteomes" id="UP000219465">
    <property type="component" value="Unassembled WGS sequence"/>
</dbReference>
<keyword evidence="3" id="KW-1185">Reference proteome</keyword>
<dbReference type="GO" id="GO:0016740">
    <property type="term" value="F:transferase activity"/>
    <property type="evidence" value="ECO:0007669"/>
    <property type="project" value="UniProtKB-KW"/>
</dbReference>
<gene>
    <name evidence="2" type="ORF">SAMN05877838_0359</name>
</gene>
<dbReference type="Gene3D" id="3.40.250.10">
    <property type="entry name" value="Rhodanese-like domain"/>
    <property type="match status" value="1"/>
</dbReference>
<dbReference type="SUPFAM" id="SSF52821">
    <property type="entry name" value="Rhodanese/Cell cycle control phosphatase"/>
    <property type="match status" value="1"/>
</dbReference>
<dbReference type="OrthoDB" id="9802991at2"/>
<reference evidence="3" key="1">
    <citation type="submission" date="2017-08" db="EMBL/GenBank/DDBJ databases">
        <authorList>
            <person name="Varghese N."/>
            <person name="Submissions S."/>
        </authorList>
    </citation>
    <scope>NUCLEOTIDE SEQUENCE [LARGE SCALE GENOMIC DNA]</scope>
    <source>
        <strain evidence="3">KCTC 23107</strain>
    </source>
</reference>
<proteinExistence type="predicted"/>
<dbReference type="Pfam" id="PF00581">
    <property type="entry name" value="Rhodanese"/>
    <property type="match status" value="1"/>
</dbReference>
<feature type="domain" description="Rhodanese" evidence="1">
    <location>
        <begin position="24"/>
        <end position="112"/>
    </location>
</feature>
<dbReference type="PANTHER" id="PTHR43031:SF1">
    <property type="entry name" value="PYRIDINE NUCLEOTIDE-DISULPHIDE OXIDOREDUCTASE"/>
    <property type="match status" value="1"/>
</dbReference>
<dbReference type="AlphaFoldDB" id="A0A286HLJ8"/>
<protein>
    <submittedName>
        <fullName evidence="2">Rhodanese-related sulfurtransferase</fullName>
    </submittedName>
</protein>
<accession>A0A286HLJ8</accession>
<keyword evidence="2" id="KW-0808">Transferase</keyword>
<evidence type="ECO:0000313" key="3">
    <source>
        <dbReference type="Proteomes" id="UP000219465"/>
    </source>
</evidence>
<dbReference type="InterPro" id="IPR050229">
    <property type="entry name" value="GlpE_sulfurtransferase"/>
</dbReference>
<evidence type="ECO:0000259" key="1">
    <source>
        <dbReference type="PROSITE" id="PS50206"/>
    </source>
</evidence>
<dbReference type="InterPro" id="IPR036873">
    <property type="entry name" value="Rhodanese-like_dom_sf"/>
</dbReference>
<dbReference type="CDD" id="cd00158">
    <property type="entry name" value="RHOD"/>
    <property type="match status" value="1"/>
</dbReference>
<evidence type="ECO:0000313" key="2">
    <source>
        <dbReference type="EMBL" id="SOE08632.1"/>
    </source>
</evidence>
<dbReference type="RefSeq" id="WP_097104446.1">
    <property type="nucleotide sequence ID" value="NZ_OCPC01000001.1"/>
</dbReference>
<organism evidence="2 3">
    <name type="scientific">Hoeflea halophila</name>
    <dbReference type="NCBI Taxonomy" id="714899"/>
    <lineage>
        <taxon>Bacteria</taxon>
        <taxon>Pseudomonadati</taxon>
        <taxon>Pseudomonadota</taxon>
        <taxon>Alphaproteobacteria</taxon>
        <taxon>Hyphomicrobiales</taxon>
        <taxon>Rhizobiaceae</taxon>
        <taxon>Hoeflea</taxon>
    </lineage>
</organism>